<sequence length="338" mass="36995">MDDINPLTDFQERANKCSEIVHSSLGLAPGLLIVFRDKFTLHSSQHETATTGRPDLIATTSTDDVVPWAAIETTVQFQLDEEIDQSTSYAACLLQTHPHRLAVQVLRVTDGNVVLATITGKGIRNSTTLIPEEFDHLILLLSFYQSLYTPNVAMVDLSVPQRQSLGANHWCFDITLPGDLQNRFVDEGYRISYDRNSFHQKAKVSINNTASATTNHDPNAVSEEAESDIPDGVQKGDSSGVGLEHGTPWDRPHMSPGSAEYGTSIFDLKTPQEFLCAIYDALETSRVMYRNHGVLHGNLSFASILSRVGDEPPAPVHAADHSNPAPGTTSQMDETADP</sequence>
<dbReference type="Proteomes" id="UP000054270">
    <property type="component" value="Unassembled WGS sequence"/>
</dbReference>
<dbReference type="EMBL" id="KN817706">
    <property type="protein sequence ID" value="KJA13904.1"/>
    <property type="molecule type" value="Genomic_DNA"/>
</dbReference>
<reference evidence="3" key="1">
    <citation type="submission" date="2014-04" db="EMBL/GenBank/DDBJ databases">
        <title>Evolutionary Origins and Diversification of the Mycorrhizal Mutualists.</title>
        <authorList>
            <consortium name="DOE Joint Genome Institute"/>
            <consortium name="Mycorrhizal Genomics Consortium"/>
            <person name="Kohler A."/>
            <person name="Kuo A."/>
            <person name="Nagy L.G."/>
            <person name="Floudas D."/>
            <person name="Copeland A."/>
            <person name="Barry K.W."/>
            <person name="Cichocki N."/>
            <person name="Veneault-Fourrey C."/>
            <person name="LaButti K."/>
            <person name="Lindquist E.A."/>
            <person name="Lipzen A."/>
            <person name="Lundell T."/>
            <person name="Morin E."/>
            <person name="Murat C."/>
            <person name="Riley R."/>
            <person name="Ohm R."/>
            <person name="Sun H."/>
            <person name="Tunlid A."/>
            <person name="Henrissat B."/>
            <person name="Grigoriev I.V."/>
            <person name="Hibbett D.S."/>
            <person name="Martin F."/>
        </authorList>
    </citation>
    <scope>NUCLEOTIDE SEQUENCE [LARGE SCALE GENOMIC DNA]</scope>
    <source>
        <strain evidence="3">FD-334 SS-4</strain>
    </source>
</reference>
<organism evidence="2 3">
    <name type="scientific">Hypholoma sublateritium (strain FD-334 SS-4)</name>
    <dbReference type="NCBI Taxonomy" id="945553"/>
    <lineage>
        <taxon>Eukaryota</taxon>
        <taxon>Fungi</taxon>
        <taxon>Dikarya</taxon>
        <taxon>Basidiomycota</taxon>
        <taxon>Agaricomycotina</taxon>
        <taxon>Agaricomycetes</taxon>
        <taxon>Agaricomycetidae</taxon>
        <taxon>Agaricales</taxon>
        <taxon>Agaricineae</taxon>
        <taxon>Strophariaceae</taxon>
        <taxon>Hypholoma</taxon>
    </lineage>
</organism>
<accession>A0A0D2N3S5</accession>
<evidence type="ECO:0000313" key="2">
    <source>
        <dbReference type="EMBL" id="KJA13904.1"/>
    </source>
</evidence>
<evidence type="ECO:0000256" key="1">
    <source>
        <dbReference type="SAM" id="MobiDB-lite"/>
    </source>
</evidence>
<proteinExistence type="predicted"/>
<name>A0A0D2N3S5_HYPSF</name>
<feature type="compositionally biased region" description="Polar residues" evidence="1">
    <location>
        <begin position="325"/>
        <end position="338"/>
    </location>
</feature>
<feature type="region of interest" description="Disordered" evidence="1">
    <location>
        <begin position="312"/>
        <end position="338"/>
    </location>
</feature>
<feature type="region of interest" description="Disordered" evidence="1">
    <location>
        <begin position="209"/>
        <end position="256"/>
    </location>
</feature>
<gene>
    <name evidence="2" type="ORF">HYPSUDRAFT_49528</name>
</gene>
<keyword evidence="3" id="KW-1185">Reference proteome</keyword>
<evidence type="ECO:0008006" key="4">
    <source>
        <dbReference type="Google" id="ProtNLM"/>
    </source>
</evidence>
<evidence type="ECO:0000313" key="3">
    <source>
        <dbReference type="Proteomes" id="UP000054270"/>
    </source>
</evidence>
<dbReference type="AlphaFoldDB" id="A0A0D2N3S5"/>
<protein>
    <recommendedName>
        <fullName evidence="4">Fungal-type protein kinase domain-containing protein</fullName>
    </recommendedName>
</protein>